<evidence type="ECO:0000256" key="1">
    <source>
        <dbReference type="SAM" id="Phobius"/>
    </source>
</evidence>
<dbReference type="EMBL" id="BARW01018123">
    <property type="protein sequence ID" value="GAI95254.1"/>
    <property type="molecule type" value="Genomic_DNA"/>
</dbReference>
<reference evidence="2" key="1">
    <citation type="journal article" date="2014" name="Front. Microbiol.">
        <title>High frequency of phylogenetically diverse reductive dehalogenase-homologous genes in deep subseafloor sedimentary metagenomes.</title>
        <authorList>
            <person name="Kawai M."/>
            <person name="Futagami T."/>
            <person name="Toyoda A."/>
            <person name="Takaki Y."/>
            <person name="Nishi S."/>
            <person name="Hori S."/>
            <person name="Arai W."/>
            <person name="Tsubouchi T."/>
            <person name="Morono Y."/>
            <person name="Uchiyama I."/>
            <person name="Ito T."/>
            <person name="Fujiyama A."/>
            <person name="Inagaki F."/>
            <person name="Takami H."/>
        </authorList>
    </citation>
    <scope>NUCLEOTIDE SEQUENCE</scope>
    <source>
        <strain evidence="2">Expedition CK06-06</strain>
    </source>
</reference>
<feature type="transmembrane region" description="Helical" evidence="1">
    <location>
        <begin position="24"/>
        <end position="47"/>
    </location>
</feature>
<keyword evidence="1" id="KW-1133">Transmembrane helix</keyword>
<feature type="non-terminal residue" evidence="2">
    <location>
        <position position="189"/>
    </location>
</feature>
<keyword evidence="1" id="KW-0812">Transmembrane</keyword>
<gene>
    <name evidence="2" type="ORF">S12H4_31101</name>
</gene>
<comment type="caution">
    <text evidence="2">The sequence shown here is derived from an EMBL/GenBank/DDBJ whole genome shotgun (WGS) entry which is preliminary data.</text>
</comment>
<sequence length="189" mass="21840">MARTISAARNFYEKKRLTVLPMSYSLQLFITLAGAAAVLIFGSWWTLKFKRIYLDPWPTDSKLTSVFMRMTASDAKPFYACKFIKDNKLEGKMFNYWTEGGFIAWGQQPDPNTGKTPLQLFMDGRAQAAYDRKAYEVWSEIMFGGPLVQIARLRGHKLEDADYVEIGKWITERLKKRNVWVILMPAGQF</sequence>
<accession>X1USC9</accession>
<protein>
    <submittedName>
        <fullName evidence="2">Uncharacterized protein</fullName>
    </submittedName>
</protein>
<evidence type="ECO:0000313" key="2">
    <source>
        <dbReference type="EMBL" id="GAI95254.1"/>
    </source>
</evidence>
<dbReference type="AlphaFoldDB" id="X1USC9"/>
<proteinExistence type="predicted"/>
<organism evidence="2">
    <name type="scientific">marine sediment metagenome</name>
    <dbReference type="NCBI Taxonomy" id="412755"/>
    <lineage>
        <taxon>unclassified sequences</taxon>
        <taxon>metagenomes</taxon>
        <taxon>ecological metagenomes</taxon>
    </lineage>
</organism>
<name>X1USC9_9ZZZZ</name>
<keyword evidence="1" id="KW-0472">Membrane</keyword>